<feature type="domain" description="Polymerase nucleotidyl transferase" evidence="1">
    <location>
        <begin position="7"/>
        <end position="56"/>
    </location>
</feature>
<dbReference type="InterPro" id="IPR025117">
    <property type="entry name" value="DUF4037"/>
</dbReference>
<gene>
    <name evidence="3" type="ORF">J2TS6_46220</name>
</gene>
<evidence type="ECO:0000259" key="1">
    <source>
        <dbReference type="Pfam" id="PF01909"/>
    </source>
</evidence>
<proteinExistence type="predicted"/>
<reference evidence="3" key="1">
    <citation type="submission" date="2021-03" db="EMBL/GenBank/DDBJ databases">
        <title>Antimicrobial resistance genes in bacteria isolated from Japanese honey, and their potential for conferring macrolide and lincosamide resistance in the American foulbrood pathogen Paenibacillus larvae.</title>
        <authorList>
            <person name="Okamoto M."/>
            <person name="Kumagai M."/>
            <person name="Kanamori H."/>
            <person name="Takamatsu D."/>
        </authorList>
    </citation>
    <scope>NUCLEOTIDE SEQUENCE</scope>
    <source>
        <strain evidence="3">J2TS6</strain>
    </source>
</reference>
<evidence type="ECO:0000313" key="4">
    <source>
        <dbReference type="Proteomes" id="UP000679779"/>
    </source>
</evidence>
<dbReference type="AlphaFoldDB" id="A0A919XJR4"/>
<dbReference type="InterPro" id="IPR002934">
    <property type="entry name" value="Polymerase_NTP_transf_dom"/>
</dbReference>
<dbReference type="InterPro" id="IPR043519">
    <property type="entry name" value="NT_sf"/>
</dbReference>
<evidence type="ECO:0000259" key="2">
    <source>
        <dbReference type="Pfam" id="PF13228"/>
    </source>
</evidence>
<dbReference type="GO" id="GO:0016779">
    <property type="term" value="F:nucleotidyltransferase activity"/>
    <property type="evidence" value="ECO:0007669"/>
    <property type="project" value="InterPro"/>
</dbReference>
<sequence>MDAQAIISNIVEVLKQVDGVQALVLGGSRAKGTHHPGSDIDIGIYYDPGKGLDLAQLRRAASDLDDDHRDNVMTDIGGWGSWINGGGWLQVRQMPVDFLYRDLGKVSQVIEQCHAGHLTIDYQPGHPHGFLNAIYAAEAALCKVLWDPSGHVGEMKSRMTPYPHALQKAIIEKFLWEASFSLEIGKKGIPKKDLSYIAGCCFRAVSCLNQVLFALNETYWMNEKGAAAIADSFSTVPSRYAQRVNDIITLIAEDQTGLEKALEMLHDLIQETEHLVKMKGVLN</sequence>
<dbReference type="Pfam" id="PF13228">
    <property type="entry name" value="DUF4037"/>
    <property type="match status" value="1"/>
</dbReference>
<dbReference type="CDD" id="cd05403">
    <property type="entry name" value="NT_KNTase_like"/>
    <property type="match status" value="1"/>
</dbReference>
<dbReference type="Gene3D" id="3.30.460.10">
    <property type="entry name" value="Beta Polymerase, domain 2"/>
    <property type="match status" value="1"/>
</dbReference>
<dbReference type="Proteomes" id="UP000679779">
    <property type="component" value="Unassembled WGS sequence"/>
</dbReference>
<comment type="caution">
    <text evidence="3">The sequence shown here is derived from an EMBL/GenBank/DDBJ whole genome shotgun (WGS) entry which is preliminary data.</text>
</comment>
<organism evidence="3 4">
    <name type="scientific">Paenibacillus albilobatus</name>
    <dbReference type="NCBI Taxonomy" id="2716884"/>
    <lineage>
        <taxon>Bacteria</taxon>
        <taxon>Bacillati</taxon>
        <taxon>Bacillota</taxon>
        <taxon>Bacilli</taxon>
        <taxon>Bacillales</taxon>
        <taxon>Paenibacillaceae</taxon>
        <taxon>Paenibacillus</taxon>
    </lineage>
</organism>
<dbReference type="SUPFAM" id="SSF81301">
    <property type="entry name" value="Nucleotidyltransferase"/>
    <property type="match status" value="1"/>
</dbReference>
<dbReference type="Pfam" id="PF01909">
    <property type="entry name" value="NTP_transf_2"/>
    <property type="match status" value="1"/>
</dbReference>
<protein>
    <recommendedName>
        <fullName evidence="5">DNA polymerase subunit beta</fullName>
    </recommendedName>
</protein>
<evidence type="ECO:0008006" key="5">
    <source>
        <dbReference type="Google" id="ProtNLM"/>
    </source>
</evidence>
<dbReference type="EMBL" id="BORQ01000006">
    <property type="protein sequence ID" value="GIO33481.1"/>
    <property type="molecule type" value="Genomic_DNA"/>
</dbReference>
<dbReference type="RefSeq" id="WP_160043630.1">
    <property type="nucleotide sequence ID" value="NZ_BORQ01000006.1"/>
</dbReference>
<name>A0A919XJR4_9BACL</name>
<keyword evidence="4" id="KW-1185">Reference proteome</keyword>
<evidence type="ECO:0000313" key="3">
    <source>
        <dbReference type="EMBL" id="GIO33481.1"/>
    </source>
</evidence>
<feature type="domain" description="DUF4037" evidence="2">
    <location>
        <begin position="142"/>
        <end position="220"/>
    </location>
</feature>
<accession>A0A919XJR4</accession>